<feature type="compositionally biased region" description="Polar residues" evidence="1">
    <location>
        <begin position="23"/>
        <end position="34"/>
    </location>
</feature>
<dbReference type="EMBL" id="CYGY02000024">
    <property type="protein sequence ID" value="SIT40446.1"/>
    <property type="molecule type" value="Genomic_DNA"/>
</dbReference>
<organism evidence="2 3">
    <name type="scientific">Paraburkholderia piptadeniae</name>
    <dbReference type="NCBI Taxonomy" id="1701573"/>
    <lineage>
        <taxon>Bacteria</taxon>
        <taxon>Pseudomonadati</taxon>
        <taxon>Pseudomonadota</taxon>
        <taxon>Betaproteobacteria</taxon>
        <taxon>Burkholderiales</taxon>
        <taxon>Burkholderiaceae</taxon>
        <taxon>Paraburkholderia</taxon>
    </lineage>
</organism>
<gene>
    <name evidence="2" type="ORF">BN2476_240159</name>
</gene>
<proteinExistence type="predicted"/>
<feature type="compositionally biased region" description="Basic residues" evidence="1">
    <location>
        <begin position="86"/>
        <end position="95"/>
    </location>
</feature>
<name>A0A1N7RZE7_9BURK</name>
<accession>A0A1N7RZE7</accession>
<feature type="compositionally biased region" description="Basic residues" evidence="1">
    <location>
        <begin position="106"/>
        <end position="117"/>
    </location>
</feature>
<evidence type="ECO:0000256" key="1">
    <source>
        <dbReference type="SAM" id="MobiDB-lite"/>
    </source>
</evidence>
<evidence type="ECO:0000313" key="3">
    <source>
        <dbReference type="Proteomes" id="UP000195569"/>
    </source>
</evidence>
<keyword evidence="3" id="KW-1185">Reference proteome</keyword>
<sequence length="117" mass="12864">MGVAPACSSSGWRACWPRGLTKKSVTSSPRNPLSKSFCAASSAAGKVMKRPATMSDMAPPIAFKGQNESPAGHRDERRRVITFDYKKRRKVRGRKPFGANGWMRRSGGRKGAKRPTR</sequence>
<evidence type="ECO:0000313" key="2">
    <source>
        <dbReference type="EMBL" id="SIT40446.1"/>
    </source>
</evidence>
<feature type="compositionally biased region" description="Basic and acidic residues" evidence="1">
    <location>
        <begin position="71"/>
        <end position="85"/>
    </location>
</feature>
<dbReference type="AlphaFoldDB" id="A0A1N7RZE7"/>
<comment type="caution">
    <text evidence="2">The sequence shown here is derived from an EMBL/GenBank/DDBJ whole genome shotgun (WGS) entry which is preliminary data.</text>
</comment>
<reference evidence="2" key="1">
    <citation type="submission" date="2016-12" db="EMBL/GenBank/DDBJ databases">
        <authorList>
            <person name="Moulin L."/>
        </authorList>
    </citation>
    <scope>NUCLEOTIDE SEQUENCE [LARGE SCALE GENOMIC DNA]</scope>
    <source>
        <strain evidence="2">STM 7183</strain>
    </source>
</reference>
<dbReference type="Proteomes" id="UP000195569">
    <property type="component" value="Unassembled WGS sequence"/>
</dbReference>
<protein>
    <submittedName>
        <fullName evidence="2">Uncharacterized protein</fullName>
    </submittedName>
</protein>
<feature type="region of interest" description="Disordered" evidence="1">
    <location>
        <begin position="18"/>
        <end position="117"/>
    </location>
</feature>